<evidence type="ECO:0000256" key="5">
    <source>
        <dbReference type="ARBA" id="ARBA00022691"/>
    </source>
</evidence>
<comment type="pathway">
    <text evidence="7">tRNA modification; N(7)-methylguanine-tRNA biosynthesis.</text>
</comment>
<dbReference type="RefSeq" id="WP_066791719.1">
    <property type="nucleotide sequence ID" value="NZ_LWQS01000125.1"/>
</dbReference>
<dbReference type="InterPro" id="IPR055361">
    <property type="entry name" value="tRNA_methyltr_TrmB_bact"/>
</dbReference>
<dbReference type="UniPathway" id="UPA00989"/>
<dbReference type="InterPro" id="IPR029063">
    <property type="entry name" value="SAM-dependent_MTases_sf"/>
</dbReference>
<dbReference type="PANTHER" id="PTHR23417:SF14">
    <property type="entry name" value="PENTACOTRIPEPTIDE-REPEAT REGION OF PRORP DOMAIN-CONTAINING PROTEIN"/>
    <property type="match status" value="1"/>
</dbReference>
<dbReference type="EMBL" id="LWQS01000125">
    <property type="protein sequence ID" value="OAN36355.1"/>
    <property type="molecule type" value="Genomic_DNA"/>
</dbReference>
<dbReference type="GO" id="GO:0043527">
    <property type="term" value="C:tRNA methyltransferase complex"/>
    <property type="evidence" value="ECO:0007669"/>
    <property type="project" value="TreeGrafter"/>
</dbReference>
<comment type="similarity">
    <text evidence="7">Belongs to the class I-like SAM-binding methyltransferase superfamily. TrmB family.</text>
</comment>
<name>A0A178LRG1_9CHLR</name>
<dbReference type="SUPFAM" id="SSF53335">
    <property type="entry name" value="S-adenosyl-L-methionine-dependent methyltransferases"/>
    <property type="match status" value="1"/>
</dbReference>
<proteinExistence type="inferred from homology"/>
<evidence type="ECO:0000256" key="7">
    <source>
        <dbReference type="HAMAP-Rule" id="MF_01057"/>
    </source>
</evidence>
<comment type="caution">
    <text evidence="7">Lacks conserved residue(s) required for the propagation of feature annotation.</text>
</comment>
<dbReference type="GO" id="GO:0008176">
    <property type="term" value="F:tRNA (guanine(46)-N7)-methyltransferase activity"/>
    <property type="evidence" value="ECO:0007669"/>
    <property type="project" value="UniProtKB-UniRule"/>
</dbReference>
<dbReference type="HAMAP" id="MF_01057">
    <property type="entry name" value="tRNA_methyltr_TrmB"/>
    <property type="match status" value="1"/>
</dbReference>
<accession>A0A178LRG1</accession>
<dbReference type="STRING" id="1707952.A6A03_05770"/>
<evidence type="ECO:0000313" key="8">
    <source>
        <dbReference type="EMBL" id="OAN36355.1"/>
    </source>
</evidence>
<organism evidence="8 9">
    <name type="scientific">Chloroflexus islandicus</name>
    <dbReference type="NCBI Taxonomy" id="1707952"/>
    <lineage>
        <taxon>Bacteria</taxon>
        <taxon>Bacillati</taxon>
        <taxon>Chloroflexota</taxon>
        <taxon>Chloroflexia</taxon>
        <taxon>Chloroflexales</taxon>
        <taxon>Chloroflexineae</taxon>
        <taxon>Chloroflexaceae</taxon>
        <taxon>Chloroflexus</taxon>
    </lineage>
</organism>
<evidence type="ECO:0000256" key="4">
    <source>
        <dbReference type="ARBA" id="ARBA00022679"/>
    </source>
</evidence>
<dbReference type="Proteomes" id="UP000078287">
    <property type="component" value="Unassembled WGS sequence"/>
</dbReference>
<reference evidence="8 9" key="1">
    <citation type="submission" date="2016-04" db="EMBL/GenBank/DDBJ databases">
        <title>Chloroflexus islandicus sp. nov., a thermophilic filamentous anoxygenic phototrophic bacterium from geyser Strokkur (Iceland).</title>
        <authorList>
            <person name="Gaisin V.A."/>
            <person name="Kalashnikov A.M."/>
            <person name="Sukhacheva M.V."/>
            <person name="Grouzdev D.S."/>
            <person name="Ivanov T.M."/>
            <person name="Kuznetsov B."/>
            <person name="Gorlenko V.M."/>
        </authorList>
    </citation>
    <scope>NUCLEOTIDE SEQUENCE [LARGE SCALE GENOMIC DNA]</scope>
    <source>
        <strain evidence="9">isl-2</strain>
    </source>
</reference>
<dbReference type="Pfam" id="PF02390">
    <property type="entry name" value="Methyltransf_4"/>
    <property type="match status" value="1"/>
</dbReference>
<keyword evidence="6 7" id="KW-0819">tRNA processing</keyword>
<keyword evidence="3 7" id="KW-0489">Methyltransferase</keyword>
<evidence type="ECO:0000256" key="3">
    <source>
        <dbReference type="ARBA" id="ARBA00022603"/>
    </source>
</evidence>
<dbReference type="PANTHER" id="PTHR23417">
    <property type="entry name" value="3-DEOXY-D-MANNO-OCTULOSONIC-ACID TRANSFERASE/TRNA GUANINE-N 7 - -METHYLTRANSFERASE"/>
    <property type="match status" value="1"/>
</dbReference>
<evidence type="ECO:0000256" key="2">
    <source>
        <dbReference type="ARBA" id="ARBA00003015"/>
    </source>
</evidence>
<dbReference type="InterPro" id="IPR003358">
    <property type="entry name" value="tRNA_(Gua-N-7)_MeTrfase_Trmb"/>
</dbReference>
<keyword evidence="4 7" id="KW-0808">Transferase</keyword>
<gene>
    <name evidence="7" type="primary">trmB</name>
    <name evidence="8" type="ORF">A6A03_05770</name>
</gene>
<evidence type="ECO:0000256" key="1">
    <source>
        <dbReference type="ARBA" id="ARBA00000142"/>
    </source>
</evidence>
<dbReference type="Gene3D" id="3.40.50.150">
    <property type="entry name" value="Vaccinia Virus protein VP39"/>
    <property type="match status" value="1"/>
</dbReference>
<feature type="binding site" evidence="7">
    <location>
        <position position="109"/>
    </location>
    <ligand>
        <name>S-adenosyl-L-methionine</name>
        <dbReference type="ChEBI" id="CHEBI:59789"/>
    </ligand>
</feature>
<feature type="binding site" evidence="7">
    <location>
        <position position="167"/>
    </location>
    <ligand>
        <name>substrate</name>
    </ligand>
</feature>
<keyword evidence="5 7" id="KW-0949">S-adenosyl-L-methionine</keyword>
<sequence>MGRGRYPARLKVTAPPPELAERYYRSWPAHALYHTPERFPPLSAEGLFGRSAPLTLEFGCATGEYLCALAAAQPDACFVGVDIVAKPLYRAVERATMLNLANILFLHADARLLYQRIPDAALATIILHFPPPLLRNRQRNQLLVSPQMLACAARALVPSGYLSFLTDHPDLFALMQELLSNFPALRARPASPSELAVFESHYHRRWAARGREISGFRIERIAEG</sequence>
<comment type="function">
    <text evidence="2 7">Catalyzes the formation of N(7)-methylguanine at position 46 (m7G46) in tRNA.</text>
</comment>
<feature type="binding site" evidence="7">
    <location>
        <position position="82"/>
    </location>
    <ligand>
        <name>S-adenosyl-L-methionine</name>
        <dbReference type="ChEBI" id="CHEBI:59789"/>
    </ligand>
</feature>
<dbReference type="OrthoDB" id="9802090at2"/>
<dbReference type="AlphaFoldDB" id="A0A178LRG1"/>
<evidence type="ECO:0000313" key="9">
    <source>
        <dbReference type="Proteomes" id="UP000078287"/>
    </source>
</evidence>
<feature type="binding site" evidence="7">
    <location>
        <position position="57"/>
    </location>
    <ligand>
        <name>S-adenosyl-L-methionine</name>
        <dbReference type="ChEBI" id="CHEBI:59789"/>
    </ligand>
</feature>
<evidence type="ECO:0000256" key="6">
    <source>
        <dbReference type="ARBA" id="ARBA00022694"/>
    </source>
</evidence>
<protein>
    <recommendedName>
        <fullName evidence="7">tRNA (guanine-N(7)-)-methyltransferase</fullName>
        <ecNumber evidence="7">2.1.1.33</ecNumber>
    </recommendedName>
    <alternativeName>
        <fullName evidence="7">tRNA (guanine(46)-N(7))-methyltransferase</fullName>
    </alternativeName>
    <alternativeName>
        <fullName evidence="7">tRNA(m7G46)-methyltransferase</fullName>
    </alternativeName>
</protein>
<comment type="caution">
    <text evidence="8">The sequence shown here is derived from an EMBL/GenBank/DDBJ whole genome shotgun (WGS) entry which is preliminary data.</text>
</comment>
<dbReference type="CDD" id="cd02440">
    <property type="entry name" value="AdoMet_MTases"/>
    <property type="match status" value="1"/>
</dbReference>
<dbReference type="EC" id="2.1.1.33" evidence="7"/>
<keyword evidence="9" id="KW-1185">Reference proteome</keyword>
<dbReference type="PROSITE" id="PS51625">
    <property type="entry name" value="SAM_MT_TRMB"/>
    <property type="match status" value="1"/>
</dbReference>
<comment type="catalytic activity">
    <reaction evidence="1 7">
        <text>guanosine(46) in tRNA + S-adenosyl-L-methionine = N(7)-methylguanosine(46) in tRNA + S-adenosyl-L-homocysteine</text>
        <dbReference type="Rhea" id="RHEA:42708"/>
        <dbReference type="Rhea" id="RHEA-COMP:10188"/>
        <dbReference type="Rhea" id="RHEA-COMP:10189"/>
        <dbReference type="ChEBI" id="CHEBI:57856"/>
        <dbReference type="ChEBI" id="CHEBI:59789"/>
        <dbReference type="ChEBI" id="CHEBI:74269"/>
        <dbReference type="ChEBI" id="CHEBI:74480"/>
        <dbReference type="EC" id="2.1.1.33"/>
    </reaction>
</comment>